<keyword evidence="3 4" id="KW-0012">Acyltransferase</keyword>
<evidence type="ECO:0000256" key="2">
    <source>
        <dbReference type="ARBA" id="ARBA00022679"/>
    </source>
</evidence>
<feature type="domain" description="N-acetyltransferase" evidence="5">
    <location>
        <begin position="10"/>
        <end position="166"/>
    </location>
</feature>
<dbReference type="STRING" id="1385520.N802_02295"/>
<protein>
    <submittedName>
        <fullName evidence="6">Acetyltransferase</fullName>
    </submittedName>
</protein>
<accession>A0A0A0JBV2</accession>
<dbReference type="Gene3D" id="3.40.630.30">
    <property type="match status" value="2"/>
</dbReference>
<comment type="caution">
    <text evidence="6">The sequence shown here is derived from an EMBL/GenBank/DDBJ whole genome shotgun (WGS) entry which is preliminary data.</text>
</comment>
<dbReference type="HAMAP" id="MF_01812">
    <property type="entry name" value="Eis"/>
    <property type="match status" value="1"/>
</dbReference>
<dbReference type="GO" id="GO:0034069">
    <property type="term" value="F:aminoglycoside N-acetyltransferase activity"/>
    <property type="evidence" value="ECO:0007669"/>
    <property type="project" value="TreeGrafter"/>
</dbReference>
<evidence type="ECO:0000256" key="4">
    <source>
        <dbReference type="HAMAP-Rule" id="MF_01812"/>
    </source>
</evidence>
<dbReference type="EMBL" id="AVPJ01000001">
    <property type="protein sequence ID" value="KGN34885.1"/>
    <property type="molecule type" value="Genomic_DNA"/>
</dbReference>
<keyword evidence="2 4" id="KW-0808">Transferase</keyword>
<dbReference type="Pfam" id="PF13527">
    <property type="entry name" value="Acetyltransf_9"/>
    <property type="match status" value="1"/>
</dbReference>
<dbReference type="RefSeq" id="WP_052109313.1">
    <property type="nucleotide sequence ID" value="NZ_AVPJ01000001.1"/>
</dbReference>
<evidence type="ECO:0000313" key="7">
    <source>
        <dbReference type="Proteomes" id="UP000030002"/>
    </source>
</evidence>
<sequence length="421" mass="45834">MTDDLTHETLDLDDESDSNTARLDAWLEAVVRGFHVSSPNDEFRTKWLASSRADGSVDVGVWESADLPLASAVPVATFAHFVKTLNAGAAVIPAWMVTDVTVAPTHRRRGIMRRLMTENLESAVAQSMPVAVLTSSEGSIYQRFGFGPATRVAKVRVDTSERFRLRERPNDGGRVVMVDPATSWPILSAIFARAHATTRGSVDRPDYYEAARTGFDWDEMSEDRKQRIAVRVGPDGEADGYVAYVVKDEDADEAEVRDLVATTPTAHLALWQFLADIDLTHAVLATVPVVDPLGHALVDHRVRHTTSIGDHLWVRVLDVPVALEARPWFADDRIVLRVVDDLGHADGSFAIAAEGGRATVTPSREEPDVTVDVETLGTLYLGDVGVDTMARAGRIAGTHEALARFATLADGGPAPYCNTDF</sequence>
<dbReference type="InterPro" id="IPR016181">
    <property type="entry name" value="Acyl_CoA_acyltransferase"/>
</dbReference>
<dbReference type="Pfam" id="PF17668">
    <property type="entry name" value="Acetyltransf_17"/>
    <property type="match status" value="1"/>
</dbReference>
<keyword evidence="7" id="KW-1185">Reference proteome</keyword>
<dbReference type="InterPro" id="IPR036527">
    <property type="entry name" value="SCP2_sterol-bd_dom_sf"/>
</dbReference>
<dbReference type="eggNOG" id="COG4552">
    <property type="taxonomic scope" value="Bacteria"/>
</dbReference>
<feature type="binding site" evidence="4">
    <location>
        <begin position="108"/>
        <end position="113"/>
    </location>
    <ligand>
        <name>acetyl-CoA</name>
        <dbReference type="ChEBI" id="CHEBI:57288"/>
    </ligand>
</feature>
<comment type="subunit">
    <text evidence="4">Homohexamer; trimer of dimers.</text>
</comment>
<dbReference type="PROSITE" id="PS51186">
    <property type="entry name" value="GNAT"/>
    <property type="match status" value="1"/>
</dbReference>
<dbReference type="PANTHER" id="PTHR37817:SF1">
    <property type="entry name" value="N-ACETYLTRANSFERASE EIS"/>
    <property type="match status" value="1"/>
</dbReference>
<feature type="active site" description="Proton donor" evidence="4">
    <location>
        <position position="141"/>
    </location>
</feature>
<evidence type="ECO:0000256" key="3">
    <source>
        <dbReference type="ARBA" id="ARBA00023315"/>
    </source>
</evidence>
<evidence type="ECO:0000259" key="5">
    <source>
        <dbReference type="PROSITE" id="PS51186"/>
    </source>
</evidence>
<dbReference type="PANTHER" id="PTHR37817">
    <property type="entry name" value="N-ACETYLTRANSFERASE EIS"/>
    <property type="match status" value="1"/>
</dbReference>
<evidence type="ECO:0000313" key="6">
    <source>
        <dbReference type="EMBL" id="KGN34885.1"/>
    </source>
</evidence>
<dbReference type="Proteomes" id="UP000030002">
    <property type="component" value="Unassembled WGS sequence"/>
</dbReference>
<gene>
    <name evidence="6" type="ORF">N802_02295</name>
</gene>
<dbReference type="Pfam" id="PF13530">
    <property type="entry name" value="SCP2_2"/>
    <property type="match status" value="1"/>
</dbReference>
<dbReference type="InterPro" id="IPR041380">
    <property type="entry name" value="Acetyltransf_17"/>
</dbReference>
<proteinExistence type="inferred from homology"/>
<dbReference type="InterPro" id="IPR025559">
    <property type="entry name" value="Eis_dom"/>
</dbReference>
<feature type="binding site" evidence="4">
    <location>
        <begin position="100"/>
        <end position="102"/>
    </location>
    <ligand>
        <name>acetyl-CoA</name>
        <dbReference type="ChEBI" id="CHEBI:57288"/>
    </ligand>
</feature>
<name>A0A0A0JBV2_9MICO</name>
<feature type="active site" description="Proton acceptor; via carboxylate" evidence="4">
    <location>
        <position position="421"/>
    </location>
</feature>
<organism evidence="6 7">
    <name type="scientific">Knoellia sinensis KCTC 19936</name>
    <dbReference type="NCBI Taxonomy" id="1385520"/>
    <lineage>
        <taxon>Bacteria</taxon>
        <taxon>Bacillati</taxon>
        <taxon>Actinomycetota</taxon>
        <taxon>Actinomycetes</taxon>
        <taxon>Micrococcales</taxon>
        <taxon>Intrasporangiaceae</taxon>
        <taxon>Knoellia</taxon>
    </lineage>
</organism>
<dbReference type="InterPro" id="IPR000182">
    <property type="entry name" value="GNAT_dom"/>
</dbReference>
<evidence type="ECO:0000256" key="1">
    <source>
        <dbReference type="ARBA" id="ARBA00009213"/>
    </source>
</evidence>
<dbReference type="Gene3D" id="3.30.1050.10">
    <property type="entry name" value="SCP2 sterol-binding domain"/>
    <property type="match status" value="1"/>
</dbReference>
<dbReference type="GO" id="GO:0030649">
    <property type="term" value="P:aminoglycoside antibiotic catabolic process"/>
    <property type="evidence" value="ECO:0007669"/>
    <property type="project" value="TreeGrafter"/>
</dbReference>
<dbReference type="InterPro" id="IPR051554">
    <property type="entry name" value="Acetyltransferase_Eis"/>
</dbReference>
<comment type="similarity">
    <text evidence="1 4">Belongs to the acetyltransferase Eis family.</text>
</comment>
<dbReference type="SUPFAM" id="SSF55718">
    <property type="entry name" value="SCP-like"/>
    <property type="match status" value="1"/>
</dbReference>
<dbReference type="AlphaFoldDB" id="A0A0A0JBV2"/>
<reference evidence="6 7" key="1">
    <citation type="submission" date="2013-08" db="EMBL/GenBank/DDBJ databases">
        <title>The genome sequence of Knoellia sinensis.</title>
        <authorList>
            <person name="Zhu W."/>
            <person name="Wang G."/>
        </authorList>
    </citation>
    <scope>NUCLEOTIDE SEQUENCE [LARGE SCALE GENOMIC DNA]</scope>
    <source>
        <strain evidence="6 7">KCTC 19936</strain>
    </source>
</reference>
<dbReference type="InterPro" id="IPR022902">
    <property type="entry name" value="NAcTrfase_Eis"/>
</dbReference>
<feature type="binding site" evidence="4">
    <location>
        <begin position="136"/>
        <end position="137"/>
    </location>
    <ligand>
        <name>acetyl-CoA</name>
        <dbReference type="ChEBI" id="CHEBI:57288"/>
    </ligand>
</feature>
<dbReference type="SUPFAM" id="SSF55729">
    <property type="entry name" value="Acyl-CoA N-acyltransferases (Nat)"/>
    <property type="match status" value="1"/>
</dbReference>